<dbReference type="Gene3D" id="1.10.150.310">
    <property type="entry name" value="Tex RuvX-like domain-like"/>
    <property type="match status" value="1"/>
</dbReference>
<dbReference type="FunFam" id="3.30.420.140:FF:000001">
    <property type="entry name" value="RNA-binding transcriptional accessory protein"/>
    <property type="match status" value="1"/>
</dbReference>
<dbReference type="InterPro" id="IPR012337">
    <property type="entry name" value="RNaseH-like_sf"/>
</dbReference>
<dbReference type="FunFam" id="1.10.150.310:FF:000001">
    <property type="entry name" value="RNA-binding transcriptional accessory protein"/>
    <property type="match status" value="1"/>
</dbReference>
<feature type="compositionally biased region" description="Basic and acidic residues" evidence="1">
    <location>
        <begin position="716"/>
        <end position="745"/>
    </location>
</feature>
<dbReference type="Gene3D" id="1.10.3500.10">
    <property type="entry name" value="Tex N-terminal region-like"/>
    <property type="match status" value="1"/>
</dbReference>
<dbReference type="Gene3D" id="3.30.420.140">
    <property type="entry name" value="YqgF/RNase H-like domain"/>
    <property type="match status" value="1"/>
</dbReference>
<dbReference type="STRING" id="426757.SAMN04488127_2788"/>
<dbReference type="SMART" id="SM00732">
    <property type="entry name" value="YqgFc"/>
    <property type="match status" value="1"/>
</dbReference>
<dbReference type="GO" id="GO:0003735">
    <property type="term" value="F:structural constituent of ribosome"/>
    <property type="evidence" value="ECO:0007669"/>
    <property type="project" value="TreeGrafter"/>
</dbReference>
<dbReference type="SUPFAM" id="SSF50249">
    <property type="entry name" value="Nucleic acid-binding proteins"/>
    <property type="match status" value="2"/>
</dbReference>
<dbReference type="Pfam" id="PF17674">
    <property type="entry name" value="HHH_9"/>
    <property type="match status" value="1"/>
</dbReference>
<feature type="domain" description="S1 motif" evidence="2">
    <location>
        <begin position="749"/>
        <end position="818"/>
    </location>
</feature>
<dbReference type="InterPro" id="IPR023323">
    <property type="entry name" value="Tex-like_dom_sf"/>
</dbReference>
<dbReference type="Proteomes" id="UP000199200">
    <property type="component" value="Unassembled WGS sequence"/>
</dbReference>
<dbReference type="InterPro" id="IPR023319">
    <property type="entry name" value="Tex-like_HTH_dom_sf"/>
</dbReference>
<dbReference type="GO" id="GO:0006412">
    <property type="term" value="P:translation"/>
    <property type="evidence" value="ECO:0007669"/>
    <property type="project" value="TreeGrafter"/>
</dbReference>
<dbReference type="FunFam" id="2.40.50.140:FF:000051">
    <property type="entry name" value="RNA-binding transcriptional accessory protein"/>
    <property type="match status" value="2"/>
</dbReference>
<dbReference type="InterPro" id="IPR044146">
    <property type="entry name" value="S1_Tex"/>
</dbReference>
<dbReference type="InterPro" id="IPR018974">
    <property type="entry name" value="Tex-like_N"/>
</dbReference>
<evidence type="ECO:0000259" key="2">
    <source>
        <dbReference type="PROSITE" id="PS50126"/>
    </source>
</evidence>
<dbReference type="InterPro" id="IPR037027">
    <property type="entry name" value="YqgF/RNaseH-like_dom_sf"/>
</dbReference>
<dbReference type="SUPFAM" id="SSF47781">
    <property type="entry name" value="RuvA domain 2-like"/>
    <property type="match status" value="2"/>
</dbReference>
<sequence length="831" mass="91690">MQEKELIQKAAARAGVRAGQAQAVIGLLAEGKTVPFIARYRKEATGELDEVQIKAVEDAHRYLSQLEERKEEVIRIISEQGKLDGNLEKAIRGADVLQRVEDLYRPYQKKRKTRATAAKERGLEPLADLLLSDLKQRPEEAAGEFVDPNKEVPDTEAALAGARDIIAERISDDAAVRERIRNAIRRDGFIVTSRKKDAEDPKGVFEMYYEYEEPVRQIKPHRILAVNRGEKTGVLKVAVAAPDERLVEEIRRLYLRYPGSAAAEEVTEAAADAYKRLLLPSIEREIRGELTEKAEEQAIRIFSENLKRLLLQPPMKGKTVLGVDPAYRTGCKLAVVSDTGRLLELGVIYPHTSSDTEGAKKKVLGMLEKHSVSIIAIGNGTASRETEQFIADCLKETDGGASYVIVNEAGASVYSASEEARREFPELQVEQRSAVSIARRLQDPLSELVKIEPKSVGVGQYQHDVSQKNLGEQLDFVVETAVNRVGVDVNTASASLLQHISGLSRTVADNIVAARDELGRFSSRAQLKKVPRLGAKTYEQAVGFLRVPEAKNPLDATGVHPESYALAEEILKVADLDKKDIGTELAAEKLGELDAGEVAEAIGAGEVTVRDIIETLRRPNRDPRDEFPQPLLRKEVLTMDDLKRGMEMEGTVRNVVDFGAFIDIGVGDDGLLHVTKMSKGRIRHPLDILAPGDVVTVSIDDVDRDKGRISLTMLSRAEEEDKKKQEEQRRRQSEERKNSAKKLSDLKPGVQVKGQVRRLKPYGAFVDVGAGKDGLVHISKMAPVRVEDPGDIVQPGDTVAVWIESVDTAASKISLTMIDPADKKGSRKRRG</sequence>
<dbReference type="PANTHER" id="PTHR10724">
    <property type="entry name" value="30S RIBOSOMAL PROTEIN S1"/>
    <property type="match status" value="1"/>
</dbReference>
<dbReference type="PANTHER" id="PTHR10724:SF10">
    <property type="entry name" value="S1 RNA-BINDING DOMAIN-CONTAINING PROTEIN 1"/>
    <property type="match status" value="1"/>
</dbReference>
<dbReference type="SUPFAM" id="SSF53098">
    <property type="entry name" value="Ribonuclease H-like"/>
    <property type="match status" value="1"/>
</dbReference>
<proteinExistence type="predicted"/>
<dbReference type="GO" id="GO:0006139">
    <property type="term" value="P:nucleobase-containing compound metabolic process"/>
    <property type="evidence" value="ECO:0007669"/>
    <property type="project" value="InterPro"/>
</dbReference>
<evidence type="ECO:0000256" key="1">
    <source>
        <dbReference type="SAM" id="MobiDB-lite"/>
    </source>
</evidence>
<dbReference type="GO" id="GO:0005737">
    <property type="term" value="C:cytoplasm"/>
    <property type="evidence" value="ECO:0007669"/>
    <property type="project" value="UniProtKB-ARBA"/>
</dbReference>
<dbReference type="Gene3D" id="2.40.50.140">
    <property type="entry name" value="Nucleic acid-binding proteins"/>
    <property type="match status" value="2"/>
</dbReference>
<dbReference type="RefSeq" id="WP_092055465.1">
    <property type="nucleotide sequence ID" value="NZ_FNZF01000006.1"/>
</dbReference>
<dbReference type="Pfam" id="PF00575">
    <property type="entry name" value="S1"/>
    <property type="match status" value="2"/>
</dbReference>
<organism evidence="3 4">
    <name type="scientific">Bhargavaea ginsengi</name>
    <dbReference type="NCBI Taxonomy" id="426757"/>
    <lineage>
        <taxon>Bacteria</taxon>
        <taxon>Bacillati</taxon>
        <taxon>Bacillota</taxon>
        <taxon>Bacilli</taxon>
        <taxon>Bacillales</taxon>
        <taxon>Caryophanaceae</taxon>
        <taxon>Bhargavaea</taxon>
    </lineage>
</organism>
<gene>
    <name evidence="3" type="ORF">SAMN04488127_2788</name>
</gene>
<dbReference type="Pfam" id="PF09371">
    <property type="entry name" value="Tex_N"/>
    <property type="match status" value="1"/>
</dbReference>
<dbReference type="CDD" id="cd05685">
    <property type="entry name" value="S1_Tex"/>
    <property type="match status" value="1"/>
</dbReference>
<dbReference type="Pfam" id="PF22706">
    <property type="entry name" value="Tex_central_region"/>
    <property type="match status" value="1"/>
</dbReference>
<dbReference type="InterPro" id="IPR050437">
    <property type="entry name" value="Ribos_protein_bS1-like"/>
</dbReference>
<dbReference type="InterPro" id="IPR055179">
    <property type="entry name" value="Tex-like_central_region"/>
</dbReference>
<dbReference type="Gene3D" id="1.10.10.650">
    <property type="entry name" value="RuvA domain 2-like"/>
    <property type="match status" value="1"/>
</dbReference>
<dbReference type="InterPro" id="IPR010994">
    <property type="entry name" value="RuvA_2-like"/>
</dbReference>
<feature type="region of interest" description="Disordered" evidence="1">
    <location>
        <begin position="715"/>
        <end position="747"/>
    </location>
</feature>
<evidence type="ECO:0000313" key="3">
    <source>
        <dbReference type="EMBL" id="SEJ77367.1"/>
    </source>
</evidence>
<dbReference type="InterPro" id="IPR006641">
    <property type="entry name" value="YqgF/RNaseH-like_dom"/>
</dbReference>
<protein>
    <recommendedName>
        <fullName evidence="2">S1 motif domain-containing protein</fullName>
    </recommendedName>
</protein>
<dbReference type="InterPro" id="IPR032639">
    <property type="entry name" value="Tex_YqgF"/>
</dbReference>
<dbReference type="InterPro" id="IPR003029">
    <property type="entry name" value="S1_domain"/>
</dbReference>
<reference evidence="4" key="1">
    <citation type="submission" date="2016-10" db="EMBL/GenBank/DDBJ databases">
        <authorList>
            <person name="Varghese N."/>
            <person name="Submissions S."/>
        </authorList>
    </citation>
    <scope>NUCLEOTIDE SEQUENCE [LARGE SCALE GENOMIC DNA]</scope>
    <source>
        <strain evidence="4">CGMCC 1.6763</strain>
    </source>
</reference>
<dbReference type="Pfam" id="PF12836">
    <property type="entry name" value="HHH_3"/>
    <property type="match status" value="1"/>
</dbReference>
<dbReference type="OrthoDB" id="9804714at2"/>
<dbReference type="AlphaFoldDB" id="A0A1H7BLX7"/>
<dbReference type="SMART" id="SM00316">
    <property type="entry name" value="S1"/>
    <property type="match status" value="2"/>
</dbReference>
<name>A0A1H7BLX7_9BACL</name>
<dbReference type="InterPro" id="IPR012340">
    <property type="entry name" value="NA-bd_OB-fold"/>
</dbReference>
<dbReference type="Pfam" id="PF16921">
    <property type="entry name" value="Tex_YqgF"/>
    <property type="match status" value="1"/>
</dbReference>
<dbReference type="GO" id="GO:0003729">
    <property type="term" value="F:mRNA binding"/>
    <property type="evidence" value="ECO:0007669"/>
    <property type="project" value="TreeGrafter"/>
</dbReference>
<accession>A0A1H7BLX7</accession>
<dbReference type="PROSITE" id="PS50126">
    <property type="entry name" value="S1"/>
    <property type="match status" value="2"/>
</dbReference>
<feature type="domain" description="S1 motif" evidence="2">
    <location>
        <begin position="645"/>
        <end position="714"/>
    </location>
</feature>
<keyword evidence="4" id="KW-1185">Reference proteome</keyword>
<dbReference type="InterPro" id="IPR041692">
    <property type="entry name" value="HHH_9"/>
</dbReference>
<dbReference type="FunFam" id="1.10.10.650:FF:000001">
    <property type="entry name" value="S1 RNA-binding domain 1"/>
    <property type="match status" value="1"/>
</dbReference>
<evidence type="ECO:0000313" key="4">
    <source>
        <dbReference type="Proteomes" id="UP000199200"/>
    </source>
</evidence>
<dbReference type="EMBL" id="FNZF01000006">
    <property type="protein sequence ID" value="SEJ77367.1"/>
    <property type="molecule type" value="Genomic_DNA"/>
</dbReference>
<dbReference type="SUPFAM" id="SSF158832">
    <property type="entry name" value="Tex N-terminal region-like"/>
    <property type="match status" value="1"/>
</dbReference>